<dbReference type="InterPro" id="IPR052789">
    <property type="entry name" value="SSUH2_homolog"/>
</dbReference>
<feature type="non-terminal residue" evidence="1">
    <location>
        <position position="1"/>
    </location>
</feature>
<accession>A0A8J4THW3</accession>
<comment type="caution">
    <text evidence="1">The sequence shown here is derived from an EMBL/GenBank/DDBJ whole genome shotgun (WGS) entry which is preliminary data.</text>
</comment>
<dbReference type="PANTHER" id="PTHR48465">
    <property type="entry name" value="PROTEIN SSUH2 HOMOLOG"/>
    <property type="match status" value="1"/>
</dbReference>
<sequence length="482" mass="54445">MEIKSAPNVPPGYYNTMPGYEETLVNGEGLLPPPVPLAALPALSNLPAQTDWKITFESEYLTEQSSGLHSENLSKVSGTTLFTDTQYMLYPVVGFPDPSINQESDRLIREHQSKYFQTSRILQQRHTIELIPVTKVNYVWHGESYTYIVYGNENCVYTDNYPATCCCSVIRASSSPSAVGTPACPVQPPCPNRLEYRLETFAETRCTEWSDEPYIGQPEDAFLQPPPAPWTLTAQAPAFFQDRRQDIRVPYTSSVKTCHACMGKGNMLCTTCSGSGDVMCMTCYESGQCEERKICMMCSGLGRQNFQNICWTCGGSGYIYETELCFPCSGSGRKICGRCHGKLFCVCSKCEGREKLLVFINLKIHWITYKSEYLTEQSSGLHSENIWKVSGSTIFTDTQYMLHPLVGFPDPTINQESDRLIRKHQSKYFQTCRILQQRHTIELIPVTKVNYTWHGESYTYIVYGNENCVYTDNYPATCCCSV</sequence>
<dbReference type="Proteomes" id="UP000727407">
    <property type="component" value="Unassembled WGS sequence"/>
</dbReference>
<protein>
    <submittedName>
        <fullName evidence="1">Protein SSUH2 isoform X2</fullName>
    </submittedName>
</protein>
<evidence type="ECO:0000313" key="1">
    <source>
        <dbReference type="EMBL" id="KAF5898136.1"/>
    </source>
</evidence>
<dbReference type="AlphaFoldDB" id="A0A8J4THW3"/>
<dbReference type="EMBL" id="QNUK01000209">
    <property type="protein sequence ID" value="KAF5898136.1"/>
    <property type="molecule type" value="Genomic_DNA"/>
</dbReference>
<name>A0A8J4THW3_CLAMG</name>
<dbReference type="PANTHER" id="PTHR48465:SF1">
    <property type="entry name" value="PROTEIN SSUH2 HOMOLOG"/>
    <property type="match status" value="1"/>
</dbReference>
<keyword evidence="2" id="KW-1185">Reference proteome</keyword>
<organism evidence="1 2">
    <name type="scientific">Clarias magur</name>
    <name type="common">Asian catfish</name>
    <name type="synonym">Macropteronotus magur</name>
    <dbReference type="NCBI Taxonomy" id="1594786"/>
    <lineage>
        <taxon>Eukaryota</taxon>
        <taxon>Metazoa</taxon>
        <taxon>Chordata</taxon>
        <taxon>Craniata</taxon>
        <taxon>Vertebrata</taxon>
        <taxon>Euteleostomi</taxon>
        <taxon>Actinopterygii</taxon>
        <taxon>Neopterygii</taxon>
        <taxon>Teleostei</taxon>
        <taxon>Ostariophysi</taxon>
        <taxon>Siluriformes</taxon>
        <taxon>Clariidae</taxon>
        <taxon>Clarias</taxon>
    </lineage>
</organism>
<dbReference type="OrthoDB" id="3355217at2759"/>
<proteinExistence type="predicted"/>
<reference evidence="1" key="1">
    <citation type="submission" date="2020-07" db="EMBL/GenBank/DDBJ databases">
        <title>Clarias magur genome sequencing, assembly and annotation.</title>
        <authorList>
            <person name="Kushwaha B."/>
            <person name="Kumar R."/>
            <person name="Das P."/>
            <person name="Joshi C.G."/>
            <person name="Kumar D."/>
            <person name="Nagpure N.S."/>
            <person name="Pandey M."/>
            <person name="Agarwal S."/>
            <person name="Srivastava S."/>
            <person name="Singh M."/>
            <person name="Sahoo L."/>
            <person name="Jayasankar P."/>
            <person name="Meher P.K."/>
            <person name="Koringa P.G."/>
            <person name="Iquebal M.A."/>
            <person name="Das S.P."/>
            <person name="Bit A."/>
            <person name="Patnaik S."/>
            <person name="Patel N."/>
            <person name="Shah T.M."/>
            <person name="Hinsu A."/>
            <person name="Jena J.K."/>
        </authorList>
    </citation>
    <scope>NUCLEOTIDE SEQUENCE</scope>
    <source>
        <strain evidence="1">CIFAMagur01</strain>
        <tissue evidence="1">Testis</tissue>
    </source>
</reference>
<evidence type="ECO:0000313" key="2">
    <source>
        <dbReference type="Proteomes" id="UP000727407"/>
    </source>
</evidence>
<gene>
    <name evidence="1" type="ORF">DAT39_012145</name>
</gene>